<protein>
    <submittedName>
        <fullName evidence="2">Uncharacterized protein</fullName>
    </submittedName>
</protein>
<sequence length="244" mass="27718">MSAIMAKIDNKAAVGEGQARAPGPDVRQSINARCIASTVFHFLRLEEQHRKTCYKIAFVSHGLQAALELLWGVFLAKHNYDLGKHQEWITSNVYFMAGAFSLCMITMYGVLSWYFEKHSLDASNIRARQIKDQKHYTANYACLCLTSTSLLPLFDGSLEPISNHNNAQAAIINHTTNELPPPIILYTLISLISIAALSNAIAAFITYCVHKRDPVWVHKYHIPSWIIWQRALERFWRGEGFSMY</sequence>
<reference evidence="2" key="1">
    <citation type="submission" date="2020-11" db="EMBL/GenBank/DDBJ databases">
        <authorList>
            <consortium name="DOE Joint Genome Institute"/>
            <person name="Ahrendt S."/>
            <person name="Riley R."/>
            <person name="Andreopoulos W."/>
            <person name="LaButti K."/>
            <person name="Pangilinan J."/>
            <person name="Ruiz-duenas F.J."/>
            <person name="Barrasa J.M."/>
            <person name="Sanchez-Garcia M."/>
            <person name="Camarero S."/>
            <person name="Miyauchi S."/>
            <person name="Serrano A."/>
            <person name="Linde D."/>
            <person name="Babiker R."/>
            <person name="Drula E."/>
            <person name="Ayuso-Fernandez I."/>
            <person name="Pacheco R."/>
            <person name="Padilla G."/>
            <person name="Ferreira P."/>
            <person name="Barriuso J."/>
            <person name="Kellner H."/>
            <person name="Castanera R."/>
            <person name="Alfaro M."/>
            <person name="Ramirez L."/>
            <person name="Pisabarro A.G."/>
            <person name="Kuo A."/>
            <person name="Tritt A."/>
            <person name="Lipzen A."/>
            <person name="He G."/>
            <person name="Yan M."/>
            <person name="Ng V."/>
            <person name="Cullen D."/>
            <person name="Martin F."/>
            <person name="Rosso M.-N."/>
            <person name="Henrissat B."/>
            <person name="Hibbett D."/>
            <person name="Martinez A.T."/>
            <person name="Grigoriev I.V."/>
        </authorList>
    </citation>
    <scope>NUCLEOTIDE SEQUENCE</scope>
    <source>
        <strain evidence="2">AH 44721</strain>
    </source>
</reference>
<keyword evidence="1" id="KW-0472">Membrane</keyword>
<feature type="transmembrane region" description="Helical" evidence="1">
    <location>
        <begin position="53"/>
        <end position="74"/>
    </location>
</feature>
<feature type="transmembrane region" description="Helical" evidence="1">
    <location>
        <begin position="136"/>
        <end position="154"/>
    </location>
</feature>
<comment type="caution">
    <text evidence="2">The sequence shown here is derived from an EMBL/GenBank/DDBJ whole genome shotgun (WGS) entry which is preliminary data.</text>
</comment>
<proteinExistence type="predicted"/>
<keyword evidence="3" id="KW-1185">Reference proteome</keyword>
<feature type="transmembrane region" description="Helical" evidence="1">
    <location>
        <begin position="183"/>
        <end position="209"/>
    </location>
</feature>
<keyword evidence="1" id="KW-1133">Transmembrane helix</keyword>
<accession>A0A9P5NJ76</accession>
<evidence type="ECO:0000313" key="2">
    <source>
        <dbReference type="EMBL" id="KAF8898001.1"/>
    </source>
</evidence>
<dbReference type="Proteomes" id="UP000724874">
    <property type="component" value="Unassembled WGS sequence"/>
</dbReference>
<name>A0A9P5NJ76_GYMJU</name>
<gene>
    <name evidence="2" type="ORF">CPB84DRAFT_1781112</name>
</gene>
<evidence type="ECO:0000313" key="3">
    <source>
        <dbReference type="Proteomes" id="UP000724874"/>
    </source>
</evidence>
<dbReference type="EMBL" id="JADNYJ010000056">
    <property type="protein sequence ID" value="KAF8898001.1"/>
    <property type="molecule type" value="Genomic_DNA"/>
</dbReference>
<organism evidence="2 3">
    <name type="scientific">Gymnopilus junonius</name>
    <name type="common">Spectacular rustgill mushroom</name>
    <name type="synonym">Gymnopilus spectabilis subsp. junonius</name>
    <dbReference type="NCBI Taxonomy" id="109634"/>
    <lineage>
        <taxon>Eukaryota</taxon>
        <taxon>Fungi</taxon>
        <taxon>Dikarya</taxon>
        <taxon>Basidiomycota</taxon>
        <taxon>Agaricomycotina</taxon>
        <taxon>Agaricomycetes</taxon>
        <taxon>Agaricomycetidae</taxon>
        <taxon>Agaricales</taxon>
        <taxon>Agaricineae</taxon>
        <taxon>Hymenogastraceae</taxon>
        <taxon>Gymnopilus</taxon>
    </lineage>
</organism>
<dbReference type="AlphaFoldDB" id="A0A9P5NJ76"/>
<feature type="transmembrane region" description="Helical" evidence="1">
    <location>
        <begin position="94"/>
        <end position="115"/>
    </location>
</feature>
<keyword evidence="1" id="KW-0812">Transmembrane</keyword>
<evidence type="ECO:0000256" key="1">
    <source>
        <dbReference type="SAM" id="Phobius"/>
    </source>
</evidence>